<dbReference type="Proteomes" id="UP000715095">
    <property type="component" value="Unassembled WGS sequence"/>
</dbReference>
<dbReference type="InterPro" id="IPR014016">
    <property type="entry name" value="UvrD-like_ATP-bd"/>
</dbReference>
<keyword evidence="7 15" id="KW-0269">Exonuclease</keyword>
<dbReference type="InterPro" id="IPR014017">
    <property type="entry name" value="DNA_helicase_UvrD-like_C"/>
</dbReference>
<evidence type="ECO:0000256" key="7">
    <source>
        <dbReference type="ARBA" id="ARBA00022839"/>
    </source>
</evidence>
<dbReference type="PROSITE" id="PS51198">
    <property type="entry name" value="UVRD_HELICASE_ATP_BIND"/>
    <property type="match status" value="1"/>
</dbReference>
<dbReference type="PROSITE" id="PS51217">
    <property type="entry name" value="UVRD_HELICASE_CTER"/>
    <property type="match status" value="1"/>
</dbReference>
<keyword evidence="8 15" id="KW-0067">ATP-binding</keyword>
<feature type="domain" description="UvrD-like helicase C-terminal" evidence="18">
    <location>
        <begin position="552"/>
        <end position="840"/>
    </location>
</feature>
<comment type="miscellaneous">
    <text evidence="15">In the RecBCD complex, RecB has a slow 3'-5' helicase, an exonuclease activity and loads RecA onto ssDNA, RecD has a fast 5'-3' helicase activity, while RecC stimulates the ATPase and processivity of the RecB helicase and contributes to recognition of the Chi site.</text>
</comment>
<feature type="binding site" evidence="16">
    <location>
        <begin position="156"/>
        <end position="163"/>
    </location>
    <ligand>
        <name>ATP</name>
        <dbReference type="ChEBI" id="CHEBI:30616"/>
    </ligand>
</feature>
<evidence type="ECO:0000256" key="12">
    <source>
        <dbReference type="ARBA" id="ARBA00023235"/>
    </source>
</evidence>
<organism evidence="19 20">
    <name type="scientific">Sutterella massiliensis</name>
    <dbReference type="NCBI Taxonomy" id="1816689"/>
    <lineage>
        <taxon>Bacteria</taxon>
        <taxon>Pseudomonadati</taxon>
        <taxon>Pseudomonadota</taxon>
        <taxon>Betaproteobacteria</taxon>
        <taxon>Burkholderiales</taxon>
        <taxon>Sutterellaceae</taxon>
        <taxon>Sutterella</taxon>
    </lineage>
</organism>
<comment type="catalytic activity">
    <reaction evidence="15">
        <text>Exonucleolytic cleavage (in the presence of ATP) in either 5'- to 3'- or 3'- to 5'-direction to yield 5'-phosphooligonucleotides.</text>
        <dbReference type="EC" id="3.1.11.5"/>
    </reaction>
</comment>
<keyword evidence="20" id="KW-1185">Reference proteome</keyword>
<keyword evidence="9 15" id="KW-0460">Magnesium</keyword>
<keyword evidence="11 15" id="KW-0234">DNA repair</keyword>
<dbReference type="HAMAP" id="MF_01485">
    <property type="entry name" value="RecB"/>
    <property type="match status" value="1"/>
</dbReference>
<dbReference type="InterPro" id="IPR038726">
    <property type="entry name" value="PDDEXK_AddAB-type"/>
</dbReference>
<evidence type="ECO:0000256" key="14">
    <source>
        <dbReference type="ARBA" id="ARBA00048988"/>
    </source>
</evidence>
<dbReference type="Gene3D" id="1.10.486.10">
    <property type="entry name" value="PCRA, domain 4"/>
    <property type="match status" value="1"/>
</dbReference>
<evidence type="ECO:0000256" key="10">
    <source>
        <dbReference type="ARBA" id="ARBA00023125"/>
    </source>
</evidence>
<dbReference type="EC" id="3.1.11.5" evidence="15"/>
<evidence type="ECO:0000256" key="11">
    <source>
        <dbReference type="ARBA" id="ARBA00023204"/>
    </source>
</evidence>
<comment type="cofactor">
    <cofactor evidence="15">
        <name>Mg(2+)</name>
        <dbReference type="ChEBI" id="CHEBI:18420"/>
    </cofactor>
    <text evidence="15">Binds 1 Mg(2+) ion per subunit.</text>
</comment>
<evidence type="ECO:0000256" key="13">
    <source>
        <dbReference type="ARBA" id="ARBA00034617"/>
    </source>
</evidence>
<evidence type="ECO:0000256" key="3">
    <source>
        <dbReference type="ARBA" id="ARBA00022741"/>
    </source>
</evidence>
<comment type="caution">
    <text evidence="19">The sequence shown here is derived from an EMBL/GenBank/DDBJ whole genome shotgun (WGS) entry which is preliminary data.</text>
</comment>
<keyword evidence="2 15" id="KW-0479">Metal-binding</keyword>
<feature type="domain" description="UvrD-like helicase ATP-binding" evidence="17">
    <location>
        <begin position="135"/>
        <end position="521"/>
    </location>
</feature>
<evidence type="ECO:0000256" key="5">
    <source>
        <dbReference type="ARBA" id="ARBA00022801"/>
    </source>
</evidence>
<sequence length="1326" mass="143988">MKKKNYDVLEDEFSSGAMPSFFDDVPPAASDDDIPLDCLANDGEDAWTESDAIEADWVQELLLHRTPPARAVPAAPAPRESHLLEPAAAPAKAALAEGLEAKALDVFSEAGSETAAVLPSEPSEAAVAAVASGTATNPVAFDVCTAPLTVPTLLEASAGTGKTFSIKHLVLRLVVEEDMPIDTLLIMSFTRAATAELSARIKHHLSDMHGFLTGTLGADEVDRLLVEQLELWKKRRTAALAGSGEKAEKVAAFYERSAIAARIKRSLTRFDKAAIYTIHSFAQKSLTAFAFSSGAALDWTLEDDDAALREDVVEDFLRRELDRYRDAPDVRERLALGAAWSEKLHALAGHPASLMPREIVSELSAETPSENDPMTAVLARFIEEAPAALREKKRAAGVATFDDLLVELWARLEADRSGDFAGSLRSAYRGVLVDEFQDTDPLQFAIFKRLFIDAVHPASTVQAAESAAASDKPSRALFFVGDPKQAIYRFRSADLNTYLDARRLIARIGICAELQKNFRSSPPLVEAFNRFFAAAPADSRGPFLREELRYTQVKASDSNTGLFRLTRGSWKAVVPLEIWGTVTSLPMAKSDRVDATAQAIAGDIAALIGAGKAGKAAVALEEGDASPQIGEVLLGERRVPLRAVEARDIAILVRTRDEIAPIRAALLKYGVRLRMNSKADVCATPEAADLLLVLRAFNAPGDERVVRAARATRFIGEPLSQIAADDEAGRVALRALFENCAAKWRRYGVASAFAGLMEETGLAQRLLRVHNGERMLANYTHLVEVLHEAGRRHPTPAGLIAWFESAVAGADDEAGSEARKLRLESDANVVTGETIHSSKGLQYPIVYVPNAEQFDTSGSPSAVRRARVDAGVSPCGMVLQLSHEKTACPEAEVAEARQELLRLAYVAMTRAAKRLVITVPQRPRSPKNNTLWHGQTLKNAFFRILTGEESPASGEAVLKVLETLSDERTIVLRDINEVRSRKVAPVRALASETAALTAAPAKDRRAQWRISSFTAISRMLEDEAEGAGAKPFFGAKKRRLPSGDILAFPRGAQAGTCLHAMLEEADFAHFAEPDACEAREAFVRRIVERHLSFPSEAAKTDAVRGAARMLCDVLNAEIAPGLRLKNVPAGMRFAELEFLLSMRSTLTADILGEALGAIDPKYAVPGLTRERLTGFLTGFIDLVIAVDGKFWVIDWKSNAVADTPEGYDENAMSDEMRKHCYRLQYLIYLVALRRFLKARLGEKFRESMIGGAIYVFLRGVRAETTTAANPQGIVFDPVKPEVIAALDEFFDSGVSARRLAALQTGVLNAAKTEAYAAVNGKESGHA</sequence>
<feature type="region of interest" description="Nuclease activity, interacts with RecD and RecA" evidence="15">
    <location>
        <begin position="1007"/>
        <end position="1326"/>
    </location>
</feature>
<feature type="region of interest" description="DNA-binding and helicase activity, interacts with RecC" evidence="15">
    <location>
        <begin position="1"/>
        <end position="955"/>
    </location>
</feature>
<evidence type="ECO:0000313" key="19">
    <source>
        <dbReference type="EMBL" id="MBM6703471.1"/>
    </source>
</evidence>
<dbReference type="InterPro" id="IPR027417">
    <property type="entry name" value="P-loop_NTPase"/>
</dbReference>
<evidence type="ECO:0000256" key="2">
    <source>
        <dbReference type="ARBA" id="ARBA00022723"/>
    </source>
</evidence>
<keyword evidence="3 15" id="KW-0547">Nucleotide-binding</keyword>
<comment type="similarity">
    <text evidence="15">Belongs to the helicase family. UvrD subfamily.</text>
</comment>
<feature type="binding site" evidence="15">
    <location>
        <position position="1194"/>
    </location>
    <ligand>
        <name>Mg(2+)</name>
        <dbReference type="ChEBI" id="CHEBI:18420"/>
    </ligand>
</feature>
<evidence type="ECO:0000259" key="17">
    <source>
        <dbReference type="PROSITE" id="PS51198"/>
    </source>
</evidence>
<name>A0ABS2DQ60_9BURK</name>
<reference evidence="19 20" key="1">
    <citation type="journal article" date="2021" name="Sci. Rep.">
        <title>The distribution of antibiotic resistance genes in chicken gut microbiota commensals.</title>
        <authorList>
            <person name="Juricova H."/>
            <person name="Matiasovicova J."/>
            <person name="Kubasova T."/>
            <person name="Cejkova D."/>
            <person name="Rychlik I."/>
        </authorList>
    </citation>
    <scope>NUCLEOTIDE SEQUENCE [LARGE SCALE GENOMIC DNA]</scope>
    <source>
        <strain evidence="19 20">An829</strain>
    </source>
</reference>
<evidence type="ECO:0000256" key="8">
    <source>
        <dbReference type="ARBA" id="ARBA00022840"/>
    </source>
</evidence>
<dbReference type="Gene3D" id="3.90.320.10">
    <property type="match status" value="1"/>
</dbReference>
<comment type="catalytic activity">
    <reaction evidence="14 15">
        <text>ATP + H2O = ADP + phosphate + H(+)</text>
        <dbReference type="Rhea" id="RHEA:13065"/>
        <dbReference type="ChEBI" id="CHEBI:15377"/>
        <dbReference type="ChEBI" id="CHEBI:15378"/>
        <dbReference type="ChEBI" id="CHEBI:30616"/>
        <dbReference type="ChEBI" id="CHEBI:43474"/>
        <dbReference type="ChEBI" id="CHEBI:456216"/>
        <dbReference type="EC" id="5.6.2.4"/>
    </reaction>
</comment>
<dbReference type="PANTHER" id="PTHR11070:SF23">
    <property type="entry name" value="RECBCD ENZYME SUBUNIT RECB"/>
    <property type="match status" value="1"/>
</dbReference>
<dbReference type="InterPro" id="IPR004586">
    <property type="entry name" value="RecB"/>
</dbReference>
<dbReference type="EMBL" id="JACJJC010000003">
    <property type="protein sequence ID" value="MBM6703471.1"/>
    <property type="molecule type" value="Genomic_DNA"/>
</dbReference>
<dbReference type="EC" id="5.6.2.4" evidence="15"/>
<dbReference type="CDD" id="cd22352">
    <property type="entry name" value="RecB_C-like"/>
    <property type="match status" value="1"/>
</dbReference>
<keyword evidence="12 15" id="KW-0413">Isomerase</keyword>
<evidence type="ECO:0000256" key="1">
    <source>
        <dbReference type="ARBA" id="ARBA00022722"/>
    </source>
</evidence>
<keyword evidence="6 15" id="KW-0347">Helicase</keyword>
<keyword evidence="1 15" id="KW-0540">Nuclease</keyword>
<dbReference type="InterPro" id="IPR011335">
    <property type="entry name" value="Restrct_endonuc-II-like"/>
</dbReference>
<dbReference type="InterPro" id="IPR011604">
    <property type="entry name" value="PDDEXK-like_dom_sf"/>
</dbReference>
<dbReference type="Pfam" id="PF00580">
    <property type="entry name" value="UvrD-helicase"/>
    <property type="match status" value="1"/>
</dbReference>
<comment type="catalytic activity">
    <reaction evidence="13 15">
        <text>Couples ATP hydrolysis with the unwinding of duplex DNA by translocating in the 3'-5' direction.</text>
        <dbReference type="EC" id="5.6.2.4"/>
    </reaction>
</comment>
<dbReference type="Pfam" id="PF12705">
    <property type="entry name" value="PDDEXK_1"/>
    <property type="match status" value="1"/>
</dbReference>
<evidence type="ECO:0000313" key="20">
    <source>
        <dbReference type="Proteomes" id="UP000715095"/>
    </source>
</evidence>
<proteinExistence type="inferred from homology"/>
<feature type="binding site" evidence="15">
    <location>
        <position position="1181"/>
    </location>
    <ligand>
        <name>Mg(2+)</name>
        <dbReference type="ChEBI" id="CHEBI:18420"/>
    </ligand>
</feature>
<evidence type="ECO:0000256" key="15">
    <source>
        <dbReference type="HAMAP-Rule" id="MF_01485"/>
    </source>
</evidence>
<comment type="domain">
    <text evidence="15">The N-terminal DNA-binding domain is a ssDNA-dependent ATPase and has ATP-dependent 3'-5' helicase function. This domain interacts with RecC.</text>
</comment>
<comment type="domain">
    <text evidence="15">The C-terminal domain has nuclease activity and interacts with RecD. It interacts with RecA, facilitating its loading onto ssDNA.</text>
</comment>
<feature type="active site" description="For nuclease activity" evidence="15">
    <location>
        <position position="1194"/>
    </location>
</feature>
<gene>
    <name evidence="15" type="primary">recB</name>
    <name evidence="19" type="ORF">H6A60_03035</name>
</gene>
<keyword evidence="4 15" id="KW-0227">DNA damage</keyword>
<comment type="function">
    <text evidence="15">A helicase/nuclease that prepares dsDNA breaks (DSB) for recombinational DNA repair. Binds to DSBs and unwinds DNA via a highly rapid and processive ATP-dependent bidirectional helicase activity. Unwinds dsDNA until it encounters a Chi (crossover hotspot instigator) sequence from the 3' direction. Cuts ssDNA a few nucleotides 3' to the Chi site. The properties and activities of the enzyme are changed at Chi. The Chi-altered holoenzyme produces a long 3'-ssDNA overhang and facilitates RecA-binding to the ssDNA for homologous DNA recombination and repair. Holoenzyme degrades any linearized DNA that is unable to undergo homologous recombination. In the holoenzyme this subunit contributes ATPase, 3'-5' helicase, exonuclease activity and loads RecA onto ssDNA.</text>
</comment>
<evidence type="ECO:0000256" key="16">
    <source>
        <dbReference type="PROSITE-ProRule" id="PRU00560"/>
    </source>
</evidence>
<accession>A0ABS2DQ60</accession>
<dbReference type="SUPFAM" id="SSF52980">
    <property type="entry name" value="Restriction endonuclease-like"/>
    <property type="match status" value="1"/>
</dbReference>
<dbReference type="Gene3D" id="3.40.50.300">
    <property type="entry name" value="P-loop containing nucleotide triphosphate hydrolases"/>
    <property type="match status" value="3"/>
</dbReference>
<evidence type="ECO:0000256" key="4">
    <source>
        <dbReference type="ARBA" id="ARBA00022763"/>
    </source>
</evidence>
<protein>
    <recommendedName>
        <fullName evidence="15">RecBCD enzyme subunit RecB</fullName>
        <ecNumber evidence="15">3.1.11.5</ecNumber>
        <ecNumber evidence="15">5.6.2.4</ecNumber>
    </recommendedName>
    <alternativeName>
        <fullName evidence="15">DNA 3'-5' helicase subunit RecB</fullName>
    </alternativeName>
    <alternativeName>
        <fullName evidence="15">Exonuclease V subunit RecB</fullName>
        <shortName evidence="15">ExoV subunit RecB</shortName>
    </alternativeName>
    <alternativeName>
        <fullName evidence="15">Helicase/nuclease RecBCD subunit RecB</fullName>
    </alternativeName>
</protein>
<keyword evidence="10 15" id="KW-0238">DNA-binding</keyword>
<dbReference type="SUPFAM" id="SSF52540">
    <property type="entry name" value="P-loop containing nucleoside triphosphate hydrolases"/>
    <property type="match status" value="1"/>
</dbReference>
<evidence type="ECO:0000259" key="18">
    <source>
        <dbReference type="PROSITE" id="PS51217"/>
    </source>
</evidence>
<dbReference type="Pfam" id="PF13361">
    <property type="entry name" value="UvrD_C"/>
    <property type="match status" value="1"/>
</dbReference>
<keyword evidence="5 15" id="KW-0378">Hydrolase</keyword>
<comment type="subunit">
    <text evidence="15">Heterotrimer of RecB, RecC and RecD. All subunits contribute to DNA-binding. Interacts with RecA.</text>
</comment>
<dbReference type="PANTHER" id="PTHR11070">
    <property type="entry name" value="UVRD / RECB / PCRA DNA HELICASE FAMILY MEMBER"/>
    <property type="match status" value="1"/>
</dbReference>
<feature type="binding site" evidence="15">
    <location>
        <position position="1059"/>
    </location>
    <ligand>
        <name>Mg(2+)</name>
        <dbReference type="ChEBI" id="CHEBI:18420"/>
    </ligand>
</feature>
<dbReference type="RefSeq" id="WP_205101938.1">
    <property type="nucleotide sequence ID" value="NZ_JACJJC010000003.1"/>
</dbReference>
<evidence type="ECO:0000256" key="6">
    <source>
        <dbReference type="ARBA" id="ARBA00022806"/>
    </source>
</evidence>
<dbReference type="InterPro" id="IPR000212">
    <property type="entry name" value="DNA_helicase_UvrD/REP"/>
</dbReference>
<evidence type="ECO:0000256" key="9">
    <source>
        <dbReference type="ARBA" id="ARBA00022842"/>
    </source>
</evidence>